<dbReference type="AlphaFoldDB" id="A0A914VQH9"/>
<dbReference type="Gene3D" id="2.120.10.80">
    <property type="entry name" value="Kelch-type beta propeller"/>
    <property type="match status" value="2"/>
</dbReference>
<dbReference type="InterPro" id="IPR015915">
    <property type="entry name" value="Kelch-typ_b-propeller"/>
</dbReference>
<name>A0A914VQH9_9BILA</name>
<organism evidence="4 5">
    <name type="scientific">Plectus sambesii</name>
    <dbReference type="NCBI Taxonomy" id="2011161"/>
    <lineage>
        <taxon>Eukaryota</taxon>
        <taxon>Metazoa</taxon>
        <taxon>Ecdysozoa</taxon>
        <taxon>Nematoda</taxon>
        <taxon>Chromadorea</taxon>
        <taxon>Plectida</taxon>
        <taxon>Plectina</taxon>
        <taxon>Plectoidea</taxon>
        <taxon>Plectidae</taxon>
        <taxon>Plectus</taxon>
    </lineage>
</organism>
<sequence>MLSKVHHIGPMSVGVLVVSSATPPSLSAETTSCNEIRHFLFFTSSSSPRHRRKSMATWALEYLRNVFVGSRAKHEKNLAVFQKVKPTCFFHKHKKGHRPSSSSSGDDRRPPCNCASPEARSGHRIFSDGRYVYLIGGYNPERDKSASEVQFVPFHEEAGPDDPLLREVWAFNVLSDTWKKLSTKGKCPSEMASFSMCPDVSFTRLVMFGGTGIPFGNSAVNKTRILYLRGPKRLHWEQLSCEGDIPVAGYGQAMMRQNDRVFYVVGGTTGFEYNMRVSRLIMPDPAEVSRAQTERFETPKGQWTHQLTGPEGNNPRYRHEAFLVDNKILVFGGGTRDMVVSLEKLDTFDLATNVWSQTTTMPDAIHGYPSGRRCHAAVEFDGFVYIIGGCSGHQGIANNLPPGANNSELAIYNDVWALNLKRVEWQKLNAKLPKRVYFHSAAVTPDGCLYVFGGVLDGSAQRRSAALHRIWLRPPSLVNFAARSLLKSRPELRNCSDRELRIFGVPPSLAAWLNSDDLADPAA</sequence>
<evidence type="ECO:0000256" key="3">
    <source>
        <dbReference type="SAM" id="MobiDB-lite"/>
    </source>
</evidence>
<dbReference type="Pfam" id="PF24681">
    <property type="entry name" value="Kelch_KLHDC2_KLHL20_DRC7"/>
    <property type="match status" value="2"/>
</dbReference>
<accession>A0A914VQH9</accession>
<dbReference type="Proteomes" id="UP000887566">
    <property type="component" value="Unplaced"/>
</dbReference>
<protein>
    <submittedName>
        <fullName evidence="5">Kelch repeat protein</fullName>
    </submittedName>
</protein>
<dbReference type="PANTHER" id="PTHR46428">
    <property type="entry name" value="KELCH DOMAIN-CONTAINING PROTEIN 10"/>
    <property type="match status" value="1"/>
</dbReference>
<dbReference type="GO" id="GO:0032874">
    <property type="term" value="P:positive regulation of stress-activated MAPK cascade"/>
    <property type="evidence" value="ECO:0007669"/>
    <property type="project" value="TreeGrafter"/>
</dbReference>
<evidence type="ECO:0000313" key="4">
    <source>
        <dbReference type="Proteomes" id="UP000887566"/>
    </source>
</evidence>
<keyword evidence="1" id="KW-0880">Kelch repeat</keyword>
<reference evidence="5" key="1">
    <citation type="submission" date="2022-11" db="UniProtKB">
        <authorList>
            <consortium name="WormBaseParasite"/>
        </authorList>
    </citation>
    <scope>IDENTIFICATION</scope>
</reference>
<keyword evidence="4" id="KW-1185">Reference proteome</keyword>
<evidence type="ECO:0000256" key="2">
    <source>
        <dbReference type="ARBA" id="ARBA00022737"/>
    </source>
</evidence>
<dbReference type="InterPro" id="IPR052125">
    <property type="entry name" value="KLHDC10"/>
</dbReference>
<dbReference type="WBParaSite" id="PSAMB.scaffold2322size23870.g17368.t1">
    <property type="protein sequence ID" value="PSAMB.scaffold2322size23870.g17368.t1"/>
    <property type="gene ID" value="PSAMB.scaffold2322size23870.g17368"/>
</dbReference>
<proteinExistence type="predicted"/>
<feature type="region of interest" description="Disordered" evidence="3">
    <location>
        <begin position="92"/>
        <end position="118"/>
    </location>
</feature>
<evidence type="ECO:0000256" key="1">
    <source>
        <dbReference type="ARBA" id="ARBA00022441"/>
    </source>
</evidence>
<keyword evidence="2" id="KW-0677">Repeat</keyword>
<dbReference type="PANTHER" id="PTHR46428:SF1">
    <property type="entry name" value="KELCH DOMAIN-CONTAINING PROTEIN 10"/>
    <property type="match status" value="1"/>
</dbReference>
<evidence type="ECO:0000313" key="5">
    <source>
        <dbReference type="WBParaSite" id="PSAMB.scaffold2322size23870.g17368.t1"/>
    </source>
</evidence>
<dbReference type="SUPFAM" id="SSF117281">
    <property type="entry name" value="Kelch motif"/>
    <property type="match status" value="1"/>
</dbReference>